<dbReference type="RefSeq" id="WP_188858316.1">
    <property type="nucleotide sequence ID" value="NZ_BMOS01000022.1"/>
</dbReference>
<feature type="coiled-coil region" evidence="3">
    <location>
        <begin position="169"/>
        <end position="196"/>
    </location>
</feature>
<protein>
    <recommendedName>
        <fullName evidence="7">HlyD family secretion protein</fullName>
    </recommendedName>
</protein>
<dbReference type="Proteomes" id="UP000624041">
    <property type="component" value="Unassembled WGS sequence"/>
</dbReference>
<evidence type="ECO:0000313" key="6">
    <source>
        <dbReference type="Proteomes" id="UP000624041"/>
    </source>
</evidence>
<reference evidence="5" key="1">
    <citation type="journal article" date="2014" name="Int. J. Syst. Evol. Microbiol.">
        <title>Complete genome sequence of Corynebacterium casei LMG S-19264T (=DSM 44701T), isolated from a smear-ripened cheese.</title>
        <authorList>
            <consortium name="US DOE Joint Genome Institute (JGI-PGF)"/>
            <person name="Walter F."/>
            <person name="Albersmeier A."/>
            <person name="Kalinowski J."/>
            <person name="Ruckert C."/>
        </authorList>
    </citation>
    <scope>NUCLEOTIDE SEQUENCE</scope>
    <source>
        <strain evidence="5">JCM 17251</strain>
    </source>
</reference>
<feature type="transmembrane region" description="Helical" evidence="4">
    <location>
        <begin position="6"/>
        <end position="24"/>
    </location>
</feature>
<keyword evidence="4" id="KW-0812">Transmembrane</keyword>
<evidence type="ECO:0000256" key="4">
    <source>
        <dbReference type="SAM" id="Phobius"/>
    </source>
</evidence>
<name>A0A918D3B5_9BACI</name>
<sequence>MRRSHFIQLGILVFIAVNLLLVYLDDEARVDRVSYVNKWSESVTADLKRELYKPVVLAAADEEEIYFDRTEGIFQQFLVSVGEEVTPGSSLFTFRVENYYETESDLLQELERVQGEITATEQAISQMKAYQIPANEFNPSSSVLITEEDIFVELPESPVEAELMKEQFIAEKEQELAAKTIELTTLENQLAELRDTGDMITYESPFGGKIKHISTDLSNPLIVIESTELHATGDLSEAERLEVEEGMNAVLQLEETDVLLEGTVELLGDSPAELNVEKESIYPFSASFQEDTLEEDIEDEETEAEAETEIEAELLPGYHGTLAITLEESLGATTIFEDALLNGSVWQMTSAGRLEQKAVETGLYEDQKFEINSGLEVASTLAEAPVRQLREGASYITPLKWKQVTKESFHMKGNNWLQPFVSGLLAR</sequence>
<comment type="caution">
    <text evidence="5">The sequence shown here is derived from an EMBL/GenBank/DDBJ whole genome shotgun (WGS) entry which is preliminary data.</text>
</comment>
<evidence type="ECO:0000256" key="3">
    <source>
        <dbReference type="SAM" id="Coils"/>
    </source>
</evidence>
<keyword evidence="4" id="KW-1133">Transmembrane helix</keyword>
<dbReference type="InterPro" id="IPR050465">
    <property type="entry name" value="UPF0194_transport"/>
</dbReference>
<dbReference type="PANTHER" id="PTHR32347:SF14">
    <property type="entry name" value="EFFLUX SYSTEM COMPONENT YKNX-RELATED"/>
    <property type="match status" value="1"/>
</dbReference>
<gene>
    <name evidence="5" type="ORF">GCM10007971_27840</name>
</gene>
<accession>A0A918D3B5</accession>
<organism evidence="5 6">
    <name type="scientific">Oceanobacillus indicireducens</name>
    <dbReference type="NCBI Taxonomy" id="1004261"/>
    <lineage>
        <taxon>Bacteria</taxon>
        <taxon>Bacillati</taxon>
        <taxon>Bacillota</taxon>
        <taxon>Bacilli</taxon>
        <taxon>Bacillales</taxon>
        <taxon>Bacillaceae</taxon>
        <taxon>Oceanobacillus</taxon>
    </lineage>
</organism>
<dbReference type="GO" id="GO:0030313">
    <property type="term" value="C:cell envelope"/>
    <property type="evidence" value="ECO:0007669"/>
    <property type="project" value="UniProtKB-SubCell"/>
</dbReference>
<evidence type="ECO:0008006" key="7">
    <source>
        <dbReference type="Google" id="ProtNLM"/>
    </source>
</evidence>
<dbReference type="AlphaFoldDB" id="A0A918D3B5"/>
<dbReference type="Gene3D" id="2.40.420.20">
    <property type="match status" value="1"/>
</dbReference>
<keyword evidence="6" id="KW-1185">Reference proteome</keyword>
<dbReference type="EMBL" id="BMOS01000022">
    <property type="protein sequence ID" value="GGN62157.1"/>
    <property type="molecule type" value="Genomic_DNA"/>
</dbReference>
<proteinExistence type="predicted"/>
<evidence type="ECO:0000256" key="2">
    <source>
        <dbReference type="ARBA" id="ARBA00023054"/>
    </source>
</evidence>
<comment type="subcellular location">
    <subcellularLocation>
        <location evidence="1">Cell envelope</location>
    </subcellularLocation>
</comment>
<dbReference type="PANTHER" id="PTHR32347">
    <property type="entry name" value="EFFLUX SYSTEM COMPONENT YKNX-RELATED"/>
    <property type="match status" value="1"/>
</dbReference>
<evidence type="ECO:0000313" key="5">
    <source>
        <dbReference type="EMBL" id="GGN62157.1"/>
    </source>
</evidence>
<keyword evidence="2 3" id="KW-0175">Coiled coil</keyword>
<reference evidence="5" key="2">
    <citation type="submission" date="2020-09" db="EMBL/GenBank/DDBJ databases">
        <authorList>
            <person name="Sun Q."/>
            <person name="Ohkuma M."/>
        </authorList>
    </citation>
    <scope>NUCLEOTIDE SEQUENCE</scope>
    <source>
        <strain evidence="5">JCM 17251</strain>
    </source>
</reference>
<evidence type="ECO:0000256" key="1">
    <source>
        <dbReference type="ARBA" id="ARBA00004196"/>
    </source>
</evidence>
<keyword evidence="4" id="KW-0472">Membrane</keyword>